<dbReference type="OrthoDB" id="34181at2"/>
<dbReference type="NCBIfam" id="TIGR01730">
    <property type="entry name" value="RND_mfp"/>
    <property type="match status" value="1"/>
</dbReference>
<dbReference type="EMBL" id="QFYP01000001">
    <property type="protein sequence ID" value="RAK58410.1"/>
    <property type="molecule type" value="Genomic_DNA"/>
</dbReference>
<dbReference type="Gene3D" id="2.40.50.100">
    <property type="match status" value="1"/>
</dbReference>
<dbReference type="AlphaFoldDB" id="A0A328ATV4"/>
<dbReference type="Gene3D" id="1.10.287.470">
    <property type="entry name" value="Helix hairpin bin"/>
    <property type="match status" value="1"/>
</dbReference>
<dbReference type="RefSeq" id="WP_111455682.1">
    <property type="nucleotide sequence ID" value="NZ_QFYP01000001.1"/>
</dbReference>
<evidence type="ECO:0000313" key="4">
    <source>
        <dbReference type="Proteomes" id="UP000249842"/>
    </source>
</evidence>
<name>A0A328ATV4_9CAUL</name>
<dbReference type="Gene3D" id="2.40.30.170">
    <property type="match status" value="1"/>
</dbReference>
<reference evidence="4" key="1">
    <citation type="submission" date="2018-05" db="EMBL/GenBank/DDBJ databases">
        <authorList>
            <person name="Li X."/>
        </authorList>
    </citation>
    <scope>NUCLEOTIDE SEQUENCE [LARGE SCALE GENOMIC DNA]</scope>
    <source>
        <strain evidence="4">HKS-05</strain>
    </source>
</reference>
<comment type="caution">
    <text evidence="3">The sequence shown here is derived from an EMBL/GenBank/DDBJ whole genome shotgun (WGS) entry which is preliminary data.</text>
</comment>
<dbReference type="PANTHER" id="PTHR30469">
    <property type="entry name" value="MULTIDRUG RESISTANCE PROTEIN MDTA"/>
    <property type="match status" value="1"/>
</dbReference>
<comment type="similarity">
    <text evidence="1">Belongs to the membrane fusion protein (MFP) (TC 8.A.1) family.</text>
</comment>
<gene>
    <name evidence="3" type="ORF">DJ021_00600</name>
</gene>
<proteinExistence type="inferred from homology"/>
<evidence type="ECO:0000313" key="3">
    <source>
        <dbReference type="EMBL" id="RAK58410.1"/>
    </source>
</evidence>
<dbReference type="PANTHER" id="PTHR30469:SF38">
    <property type="entry name" value="HLYD FAMILY SECRETION PROTEIN"/>
    <property type="match status" value="1"/>
</dbReference>
<dbReference type="InterPro" id="IPR058637">
    <property type="entry name" value="YknX-like_C"/>
</dbReference>
<dbReference type="SUPFAM" id="SSF111369">
    <property type="entry name" value="HlyD-like secretion proteins"/>
    <property type="match status" value="1"/>
</dbReference>
<dbReference type="InterPro" id="IPR006143">
    <property type="entry name" value="RND_pump_MFP"/>
</dbReference>
<feature type="domain" description="YknX-like C-terminal permuted SH3-like" evidence="2">
    <location>
        <begin position="282"/>
        <end position="349"/>
    </location>
</feature>
<keyword evidence="4" id="KW-1185">Reference proteome</keyword>
<dbReference type="Gene3D" id="2.40.420.20">
    <property type="match status" value="1"/>
</dbReference>
<evidence type="ECO:0000259" key="2">
    <source>
        <dbReference type="Pfam" id="PF25989"/>
    </source>
</evidence>
<protein>
    <recommendedName>
        <fullName evidence="2">YknX-like C-terminal permuted SH3-like domain-containing protein</fullName>
    </recommendedName>
</protein>
<dbReference type="Pfam" id="PF25989">
    <property type="entry name" value="YknX_C"/>
    <property type="match status" value="1"/>
</dbReference>
<accession>A0A328ATV4</accession>
<sequence>MTRNRLLMIAAAAVLVAAVVALIVVRRGGGDEAGAEANPTATVTLASVRSQAVQDVVSIYGVVQADPAGAMTIAAPKAVIVSRVLVRAGETVGAGQGLVEVANAPGAELAYKQAADAVTFGQTDMARVQRLYDERLAASDQLTAARKTLSDAQAALTAQQKQGAGRALQTIAAPHAGVVTSVTGAPGDHVAQDAPLLVLARAGAATAKLGMEPAAGHVTPGQAVTIRPVFGGPPIASRVSMVGRAADQATKTLDVIAPLNGAVLPIGAAVQGDVVTGTHSGLLVPRASVVFDETGPHVFTVAGGKAHRVFVKVGLDRGEDIEILGAIPAGASVAVEGAYELQDGMPVKVRGK</sequence>
<dbReference type="GO" id="GO:0015562">
    <property type="term" value="F:efflux transmembrane transporter activity"/>
    <property type="evidence" value="ECO:0007669"/>
    <property type="project" value="TreeGrafter"/>
</dbReference>
<evidence type="ECO:0000256" key="1">
    <source>
        <dbReference type="ARBA" id="ARBA00009477"/>
    </source>
</evidence>
<dbReference type="Proteomes" id="UP000249842">
    <property type="component" value="Unassembled WGS sequence"/>
</dbReference>
<organism evidence="3 4">
    <name type="scientific">Phenylobacterium hankyongense</name>
    <dbReference type="NCBI Taxonomy" id="1813876"/>
    <lineage>
        <taxon>Bacteria</taxon>
        <taxon>Pseudomonadati</taxon>
        <taxon>Pseudomonadota</taxon>
        <taxon>Alphaproteobacteria</taxon>
        <taxon>Caulobacterales</taxon>
        <taxon>Caulobacteraceae</taxon>
        <taxon>Phenylobacterium</taxon>
    </lineage>
</organism>
<dbReference type="GO" id="GO:1990281">
    <property type="term" value="C:efflux pump complex"/>
    <property type="evidence" value="ECO:0007669"/>
    <property type="project" value="TreeGrafter"/>
</dbReference>